<dbReference type="Proteomes" id="UP000499080">
    <property type="component" value="Unassembled WGS sequence"/>
</dbReference>
<proteinExistence type="predicted"/>
<dbReference type="OrthoDB" id="8052806at2759"/>
<dbReference type="EMBL" id="BGPR01126671">
    <property type="protein sequence ID" value="GBN35303.1"/>
    <property type="molecule type" value="Genomic_DNA"/>
</dbReference>
<evidence type="ECO:0008006" key="3">
    <source>
        <dbReference type="Google" id="ProtNLM"/>
    </source>
</evidence>
<gene>
    <name evidence="1" type="ORF">AVEN_173054_1</name>
</gene>
<dbReference type="Pfam" id="PF05380">
    <property type="entry name" value="Peptidase_A17"/>
    <property type="match status" value="1"/>
</dbReference>
<accession>A0A4Y2N8P0</accession>
<protein>
    <recommendedName>
        <fullName evidence="3">Reverse transcriptase domain-containing protein</fullName>
    </recommendedName>
</protein>
<keyword evidence="2" id="KW-1185">Reference proteome</keyword>
<comment type="caution">
    <text evidence="1">The sequence shown here is derived from an EMBL/GenBank/DDBJ whole genome shotgun (WGS) entry which is preliminary data.</text>
</comment>
<dbReference type="PANTHER" id="PTHR47331">
    <property type="entry name" value="PHD-TYPE DOMAIN-CONTAINING PROTEIN"/>
    <property type="match status" value="1"/>
</dbReference>
<dbReference type="InterPro" id="IPR008042">
    <property type="entry name" value="Retrotrans_Pao"/>
</dbReference>
<reference evidence="1 2" key="1">
    <citation type="journal article" date="2019" name="Sci. Rep.">
        <title>Orb-weaving spider Araneus ventricosus genome elucidates the spidroin gene catalogue.</title>
        <authorList>
            <person name="Kono N."/>
            <person name="Nakamura H."/>
            <person name="Ohtoshi R."/>
            <person name="Moran D.A.P."/>
            <person name="Shinohara A."/>
            <person name="Yoshida Y."/>
            <person name="Fujiwara M."/>
            <person name="Mori M."/>
            <person name="Tomita M."/>
            <person name="Arakawa K."/>
        </authorList>
    </citation>
    <scope>NUCLEOTIDE SEQUENCE [LARGE SCALE GENOMIC DNA]</scope>
</reference>
<dbReference type="AlphaFoldDB" id="A0A4Y2N8P0"/>
<evidence type="ECO:0000313" key="2">
    <source>
        <dbReference type="Proteomes" id="UP000499080"/>
    </source>
</evidence>
<sequence>MDDIVTGSQDLGTAIALKDQLINLFNTCGMVLLKWNSKTRERLDFKNENSEISFKQKEGYTVKTLRTAWKSNEDQFIFKVSVKEQTVCTKRNVLSTIAKHFDPLGLLGPIICKAKIFLQRLWLENVNWDDPLPEQFTSDWSRFACNLKEIEKIKIDRFILNSQPERIVLLGFSDASTHLKVQWSIFNVMQKVALHSPYFLPANLELLL</sequence>
<evidence type="ECO:0000313" key="1">
    <source>
        <dbReference type="EMBL" id="GBN35303.1"/>
    </source>
</evidence>
<organism evidence="1 2">
    <name type="scientific">Araneus ventricosus</name>
    <name type="common">Orbweaver spider</name>
    <name type="synonym">Epeira ventricosa</name>
    <dbReference type="NCBI Taxonomy" id="182803"/>
    <lineage>
        <taxon>Eukaryota</taxon>
        <taxon>Metazoa</taxon>
        <taxon>Ecdysozoa</taxon>
        <taxon>Arthropoda</taxon>
        <taxon>Chelicerata</taxon>
        <taxon>Arachnida</taxon>
        <taxon>Araneae</taxon>
        <taxon>Araneomorphae</taxon>
        <taxon>Entelegynae</taxon>
        <taxon>Araneoidea</taxon>
        <taxon>Araneidae</taxon>
        <taxon>Araneus</taxon>
    </lineage>
</organism>
<name>A0A4Y2N8P0_ARAVE</name>